<accession>A0A0R3PWW1</accession>
<sequence length="188" mass="21572">MTSSMSSRQGALTRASNRLLSNLDDSEYLALSQVELPYDEIDRISYVNTLIKSITDAIFAIQFEMENVQIALDKYSEEADHLDPNIPLVEDARNRINTNTEKTLELLERATRYLFKFLKLKNTLEDTKNNVSSSTNISPLAVKLPPIPIPKLSGKLWEWDTFWEAFNHSVHSQKNGRLLENELPIRFS</sequence>
<keyword evidence="2" id="KW-1185">Reference proteome</keyword>
<dbReference type="EMBL" id="UYYA01004525">
    <property type="protein sequence ID" value="VDM62279.1"/>
    <property type="molecule type" value="Genomic_DNA"/>
</dbReference>
<proteinExistence type="predicted"/>
<dbReference type="Proteomes" id="UP000267027">
    <property type="component" value="Unassembled WGS sequence"/>
</dbReference>
<dbReference type="WBParaSite" id="ACOC_0001069301-mRNA-1">
    <property type="protein sequence ID" value="ACOC_0001069301-mRNA-1"/>
    <property type="gene ID" value="ACOC_0001069301"/>
</dbReference>
<dbReference type="OrthoDB" id="5863648at2759"/>
<evidence type="ECO:0000313" key="1">
    <source>
        <dbReference type="EMBL" id="VDM62279.1"/>
    </source>
</evidence>
<name>A0A0R3PWW1_ANGCS</name>
<organism evidence="3">
    <name type="scientific">Angiostrongylus costaricensis</name>
    <name type="common">Nematode worm</name>
    <dbReference type="NCBI Taxonomy" id="334426"/>
    <lineage>
        <taxon>Eukaryota</taxon>
        <taxon>Metazoa</taxon>
        <taxon>Ecdysozoa</taxon>
        <taxon>Nematoda</taxon>
        <taxon>Chromadorea</taxon>
        <taxon>Rhabditida</taxon>
        <taxon>Rhabditina</taxon>
        <taxon>Rhabditomorpha</taxon>
        <taxon>Strongyloidea</taxon>
        <taxon>Metastrongylidae</taxon>
        <taxon>Angiostrongylus</taxon>
    </lineage>
</organism>
<dbReference type="OMA" id="SGKLWEW"/>
<gene>
    <name evidence="1" type="ORF">ACOC_LOCUS10694</name>
</gene>
<evidence type="ECO:0000313" key="2">
    <source>
        <dbReference type="Proteomes" id="UP000267027"/>
    </source>
</evidence>
<dbReference type="AlphaFoldDB" id="A0A0R3PWW1"/>
<reference evidence="1 2" key="2">
    <citation type="submission" date="2018-11" db="EMBL/GenBank/DDBJ databases">
        <authorList>
            <consortium name="Pathogen Informatics"/>
        </authorList>
    </citation>
    <scope>NUCLEOTIDE SEQUENCE [LARGE SCALE GENOMIC DNA]</scope>
    <source>
        <strain evidence="1 2">Costa Rica</strain>
    </source>
</reference>
<protein>
    <submittedName>
        <fullName evidence="3">t-SNARE coiled-coil homology domain-containing protein</fullName>
    </submittedName>
</protein>
<evidence type="ECO:0000313" key="3">
    <source>
        <dbReference type="WBParaSite" id="ACOC_0001069301-mRNA-1"/>
    </source>
</evidence>
<reference evidence="3" key="1">
    <citation type="submission" date="2017-02" db="UniProtKB">
        <authorList>
            <consortium name="WormBaseParasite"/>
        </authorList>
    </citation>
    <scope>IDENTIFICATION</scope>
</reference>